<dbReference type="EMBL" id="BIFS01000001">
    <property type="protein sequence ID" value="GCE16999.1"/>
    <property type="molecule type" value="Genomic_DNA"/>
</dbReference>
<protein>
    <submittedName>
        <fullName evidence="1">Uncharacterized protein</fullName>
    </submittedName>
</protein>
<comment type="caution">
    <text evidence="1">The sequence shown here is derived from an EMBL/GenBank/DDBJ whole genome shotgun (WGS) entry which is preliminary data.</text>
</comment>
<gene>
    <name evidence="1" type="ORF">KDK_07990</name>
</gene>
<dbReference type="AlphaFoldDB" id="A0A402AD17"/>
<evidence type="ECO:0000313" key="1">
    <source>
        <dbReference type="EMBL" id="GCE16999.1"/>
    </source>
</evidence>
<reference evidence="2" key="1">
    <citation type="submission" date="2018-12" db="EMBL/GenBank/DDBJ databases">
        <title>Tengunoibacter tsumagoiensis gen. nov., sp. nov., Dictyobacter kobayashii sp. nov., D. alpinus sp. nov., and D. joshuensis sp. nov. and description of Dictyobacteraceae fam. nov. within the order Ktedonobacterales isolated from Tengu-no-mugimeshi.</title>
        <authorList>
            <person name="Wang C.M."/>
            <person name="Zheng Y."/>
            <person name="Sakai Y."/>
            <person name="Toyoda A."/>
            <person name="Minakuchi Y."/>
            <person name="Abe K."/>
            <person name="Yokota A."/>
            <person name="Yabe S."/>
        </authorList>
    </citation>
    <scope>NUCLEOTIDE SEQUENCE [LARGE SCALE GENOMIC DNA]</scope>
    <source>
        <strain evidence="2">Uno11</strain>
    </source>
</reference>
<organism evidence="1 2">
    <name type="scientific">Dictyobacter kobayashii</name>
    <dbReference type="NCBI Taxonomy" id="2014872"/>
    <lineage>
        <taxon>Bacteria</taxon>
        <taxon>Bacillati</taxon>
        <taxon>Chloroflexota</taxon>
        <taxon>Ktedonobacteria</taxon>
        <taxon>Ktedonobacterales</taxon>
        <taxon>Dictyobacteraceae</taxon>
        <taxon>Dictyobacter</taxon>
    </lineage>
</organism>
<dbReference type="Proteomes" id="UP000287188">
    <property type="component" value="Unassembled WGS sequence"/>
</dbReference>
<sequence length="108" mass="12264">MIINLSNVQAACYMFQVDNPDRIVWYYSLIKEWTTQTPMAAVDEVDIVVWINPYTSQAGIIHAQPTGVRGKTLEGCLEQLANDVYADLQTDLEYLQHMCVTPMPVFAH</sequence>
<name>A0A402AD17_9CHLR</name>
<accession>A0A402AD17</accession>
<keyword evidence="2" id="KW-1185">Reference proteome</keyword>
<proteinExistence type="predicted"/>
<dbReference type="RefSeq" id="WP_126548773.1">
    <property type="nucleotide sequence ID" value="NZ_BIFS01000001.1"/>
</dbReference>
<evidence type="ECO:0000313" key="2">
    <source>
        <dbReference type="Proteomes" id="UP000287188"/>
    </source>
</evidence>
<dbReference type="OrthoDB" id="9838780at2"/>